<dbReference type="CDD" id="cd03320">
    <property type="entry name" value="OSBS"/>
    <property type="match status" value="1"/>
</dbReference>
<comment type="pathway">
    <text evidence="4">Quinol/quinone metabolism; 1,4-dihydroxy-2-naphthoate biosynthesis; 1,4-dihydroxy-2-naphthoate from chorismate: step 4/7.</text>
</comment>
<reference evidence="6 7" key="1">
    <citation type="submission" date="2024-09" db="EMBL/GenBank/DDBJ databases">
        <authorList>
            <person name="Sun Q."/>
            <person name="Mori K."/>
        </authorList>
    </citation>
    <scope>NUCLEOTIDE SEQUENCE [LARGE SCALE GENOMIC DNA]</scope>
    <source>
        <strain evidence="6 7">JCM 11683</strain>
    </source>
</reference>
<keyword evidence="4" id="KW-0474">Menaquinone biosynthesis</keyword>
<accession>A0ABV5X5X7</accession>
<evidence type="ECO:0000256" key="4">
    <source>
        <dbReference type="HAMAP-Rule" id="MF_00470"/>
    </source>
</evidence>
<dbReference type="Proteomes" id="UP001589707">
    <property type="component" value="Unassembled WGS sequence"/>
</dbReference>
<dbReference type="SFLD" id="SFLDG00180">
    <property type="entry name" value="muconate_cycloisomerase"/>
    <property type="match status" value="1"/>
</dbReference>
<dbReference type="RefSeq" id="WP_376841867.1">
    <property type="nucleotide sequence ID" value="NZ_JBHMAU010000132.1"/>
</dbReference>
<dbReference type="InterPro" id="IPR013342">
    <property type="entry name" value="Mandelate_racemase_C"/>
</dbReference>
<feature type="binding site" evidence="4">
    <location>
        <position position="149"/>
    </location>
    <ligand>
        <name>Mg(2+)</name>
        <dbReference type="ChEBI" id="CHEBI:18420"/>
    </ligand>
</feature>
<feature type="binding site" evidence="4">
    <location>
        <position position="208"/>
    </location>
    <ligand>
        <name>Mg(2+)</name>
        <dbReference type="ChEBI" id="CHEBI:18420"/>
    </ligand>
</feature>
<evidence type="ECO:0000256" key="3">
    <source>
        <dbReference type="ARBA" id="ARBA00023239"/>
    </source>
</evidence>
<dbReference type="SFLD" id="SFLDF00009">
    <property type="entry name" value="o-succinylbenzoate_synthase"/>
    <property type="match status" value="1"/>
</dbReference>
<keyword evidence="7" id="KW-1185">Reference proteome</keyword>
<sequence>MIPDWLVELVTGTEDLDALLPQRRVVELPMITRFRGITSRQALVFRGPGGWSEFSPFVEYAAPEAARWLAGALEFGHRPAPPPLRDAVPLNGTIPDCPPQAVPGLITRYPGAGTFKIKIAARGITSLDTDLARIRAVRAHAPAARLRFDANAGYPLADAQQLCAAIAELPEVGDWLEYIEQPVAAVEDLARLREWIAARGLPIRIAADESIRKADDPYRVAALGAADVIIVKAQPLGGAQHAAEVVNGCGLPAVVSSALETGIGLRAGALLAASLPVDSAAEAIFAGPPACGLGTGALFAGDIIAGTTHSDGDGGLGCGLLPAGRTAPDQELLDWYTADAAAHAWWDARVRDCLQVLRAGC</sequence>
<protein>
    <recommendedName>
        <fullName evidence="4">o-succinylbenzoate synthase</fullName>
        <shortName evidence="4">OSB synthase</shortName>
        <shortName evidence="4">OSBS</shortName>
        <ecNumber evidence="4">4.2.1.113</ecNumber>
    </recommendedName>
    <alternativeName>
        <fullName evidence="4">4-(2'-carboxyphenyl)-4-oxybutyric acid synthase</fullName>
    </alternativeName>
    <alternativeName>
        <fullName evidence="4">o-succinylbenzoic acid synthase</fullName>
    </alternativeName>
</protein>
<evidence type="ECO:0000313" key="6">
    <source>
        <dbReference type="EMBL" id="MFB9777853.1"/>
    </source>
</evidence>
<feature type="binding site" evidence="4">
    <location>
        <position position="180"/>
    </location>
    <ligand>
        <name>Mg(2+)</name>
        <dbReference type="ChEBI" id="CHEBI:18420"/>
    </ligand>
</feature>
<dbReference type="Gene3D" id="3.30.390.10">
    <property type="entry name" value="Enolase-like, N-terminal domain"/>
    <property type="match status" value="1"/>
</dbReference>
<keyword evidence="1 4" id="KW-0479">Metal-binding</keyword>
<comment type="cofactor">
    <cofactor evidence="4">
        <name>a divalent metal cation</name>
        <dbReference type="ChEBI" id="CHEBI:60240"/>
    </cofactor>
</comment>
<gene>
    <name evidence="4" type="primary">menC</name>
    <name evidence="6" type="ORF">ACFFN1_15870</name>
</gene>
<dbReference type="GO" id="GO:0043748">
    <property type="term" value="F:O-succinylbenzoate synthase activity"/>
    <property type="evidence" value="ECO:0007669"/>
    <property type="project" value="UniProtKB-EC"/>
</dbReference>
<comment type="similarity">
    <text evidence="4">Belongs to the mandelate racemase/muconate lactonizing enzyme family. MenC type 1 subfamily.</text>
</comment>
<dbReference type="SUPFAM" id="SSF51604">
    <property type="entry name" value="Enolase C-terminal domain-like"/>
    <property type="match status" value="1"/>
</dbReference>
<feature type="active site" description="Proton donor" evidence="4">
    <location>
        <position position="118"/>
    </location>
</feature>
<organism evidence="6 7">
    <name type="scientific">Brevibacterium otitidis</name>
    <dbReference type="NCBI Taxonomy" id="53364"/>
    <lineage>
        <taxon>Bacteria</taxon>
        <taxon>Bacillati</taxon>
        <taxon>Actinomycetota</taxon>
        <taxon>Actinomycetes</taxon>
        <taxon>Micrococcales</taxon>
        <taxon>Brevibacteriaceae</taxon>
        <taxon>Brevibacterium</taxon>
    </lineage>
</organism>
<dbReference type="NCBIfam" id="NF002782">
    <property type="entry name" value="PRK02901.1"/>
    <property type="match status" value="1"/>
</dbReference>
<comment type="caution">
    <text evidence="6">The sequence shown here is derived from an EMBL/GenBank/DDBJ whole genome shotgun (WGS) entry which is preliminary data.</text>
</comment>
<comment type="function">
    <text evidence="4">Converts 2-succinyl-6-hydroxy-2,4-cyclohexadiene-1-carboxylate (SHCHC) to 2-succinylbenzoate (OSB).</text>
</comment>
<evidence type="ECO:0000256" key="1">
    <source>
        <dbReference type="ARBA" id="ARBA00022723"/>
    </source>
</evidence>
<dbReference type="Pfam" id="PF18374">
    <property type="entry name" value="Enolase_like_N"/>
    <property type="match status" value="1"/>
</dbReference>
<proteinExistence type="inferred from homology"/>
<dbReference type="EMBL" id="JBHMAU010000132">
    <property type="protein sequence ID" value="MFB9777853.1"/>
    <property type="molecule type" value="Genomic_DNA"/>
</dbReference>
<dbReference type="InterPro" id="IPR010196">
    <property type="entry name" value="OSB_synthase_MenC1"/>
</dbReference>
<keyword evidence="3 4" id="KW-0456">Lyase</keyword>
<comment type="catalytic activity">
    <reaction evidence="4">
        <text>(1R,6R)-6-hydroxy-2-succinyl-cyclohexa-2,4-diene-1-carboxylate = 2-succinylbenzoate + H2O</text>
        <dbReference type="Rhea" id="RHEA:10196"/>
        <dbReference type="ChEBI" id="CHEBI:15377"/>
        <dbReference type="ChEBI" id="CHEBI:18325"/>
        <dbReference type="ChEBI" id="CHEBI:58689"/>
        <dbReference type="EC" id="4.2.1.113"/>
    </reaction>
</comment>
<dbReference type="InterPro" id="IPR036849">
    <property type="entry name" value="Enolase-like_C_sf"/>
</dbReference>
<name>A0ABV5X5X7_9MICO</name>
<dbReference type="Pfam" id="PF13378">
    <property type="entry name" value="MR_MLE_C"/>
    <property type="match status" value="1"/>
</dbReference>
<evidence type="ECO:0000256" key="2">
    <source>
        <dbReference type="ARBA" id="ARBA00022842"/>
    </source>
</evidence>
<feature type="active site" description="Proton acceptor" evidence="4">
    <location>
        <position position="232"/>
    </location>
</feature>
<dbReference type="InterPro" id="IPR029065">
    <property type="entry name" value="Enolase_C-like"/>
</dbReference>
<dbReference type="PANTHER" id="PTHR48073:SF2">
    <property type="entry name" value="O-SUCCINYLBENZOATE SYNTHASE"/>
    <property type="match status" value="1"/>
</dbReference>
<keyword evidence="2 4" id="KW-0460">Magnesium</keyword>
<dbReference type="PANTHER" id="PTHR48073">
    <property type="entry name" value="O-SUCCINYLBENZOATE SYNTHASE-RELATED"/>
    <property type="match status" value="1"/>
</dbReference>
<comment type="pathway">
    <text evidence="4">Quinol/quinone metabolism; menaquinone biosynthesis.</text>
</comment>
<dbReference type="SMART" id="SM00922">
    <property type="entry name" value="MR_MLE"/>
    <property type="match status" value="1"/>
</dbReference>
<dbReference type="HAMAP" id="MF_00470">
    <property type="entry name" value="MenC_1"/>
    <property type="match status" value="1"/>
</dbReference>
<dbReference type="InterPro" id="IPR029017">
    <property type="entry name" value="Enolase-like_N"/>
</dbReference>
<evidence type="ECO:0000313" key="7">
    <source>
        <dbReference type="Proteomes" id="UP001589707"/>
    </source>
</evidence>
<dbReference type="SFLD" id="SFLDS00001">
    <property type="entry name" value="Enolase"/>
    <property type="match status" value="1"/>
</dbReference>
<evidence type="ECO:0000259" key="5">
    <source>
        <dbReference type="SMART" id="SM00922"/>
    </source>
</evidence>
<dbReference type="Gene3D" id="3.20.20.120">
    <property type="entry name" value="Enolase-like C-terminal domain"/>
    <property type="match status" value="1"/>
</dbReference>
<dbReference type="EC" id="4.2.1.113" evidence="4"/>
<feature type="domain" description="Mandelate racemase/muconate lactonizing enzyme C-terminal" evidence="5">
    <location>
        <begin position="99"/>
        <end position="199"/>
    </location>
</feature>